<dbReference type="RefSeq" id="WP_146391677.1">
    <property type="nucleotide sequence ID" value="NZ_SJPK01000005.1"/>
</dbReference>
<dbReference type="AlphaFoldDB" id="A0A5C5XYP9"/>
<name>A0A5C5XYP9_9BACT</name>
<keyword evidence="2" id="KW-0732">Signal</keyword>
<proteinExistence type="predicted"/>
<evidence type="ECO:0000313" key="4">
    <source>
        <dbReference type="Proteomes" id="UP000318053"/>
    </source>
</evidence>
<feature type="chain" id="PRO_5022834980" evidence="2">
    <location>
        <begin position="24"/>
        <end position="616"/>
    </location>
</feature>
<sequence precursor="true">MNRSAQTRIVLAVVCGLGSFAIAKQCQGDTVSSTAASLEWKVDSADHIYEAVVASDDESPWEGSFEIERSLKGNHSIPGIPDEVIDRCRLKFHVYPEYRQPYPRYLPPKKPIIGTRWLLFTRGEGELLRISGAVNLTSPLEHWDTAAISALRREDDRVLVTADEIVQSVKKRIAERHLLPPDCDPELAEQLLDAQPYQNDWPPAVYIGAKLIYTAIDVWRDTPVVPLLVPSDVPDTAADADVVIEANNPKPNSLAATVKANASSPIPRDGEDEWLGTWQADLGDQLLTVSLRRHATMLFLVEAKRGERRSLLSIPNGDGFGAGVWRGDRDELSLYATHLINNDWQQTRQWKANSFPLLKRNVQQRDANSITLEGDVVFTRQLTPLVTYRYPHAHRWHVISESWPKDRASLTIQAKVTLPDADELQPLQDLVFLWRERGSPPVQGPPRPKRPRTIRTKLGDNGFEPRISVIRAGDTFEIEATGSRPIIDHNINLPWFRNSQRGFTPRIEPPLIYQETVARGEPALMHIKCNIHDDEHGYVAVTDHGNIAVTDEGGYARLLHWPIGRQRLVIQHPDYDFHDAEVWADGEKLEKKGAALFLDIRDADIELRITRVKRNE</sequence>
<evidence type="ECO:0000256" key="2">
    <source>
        <dbReference type="SAM" id="SignalP"/>
    </source>
</evidence>
<accession>A0A5C5XYP9</accession>
<feature type="region of interest" description="Disordered" evidence="1">
    <location>
        <begin position="438"/>
        <end position="458"/>
    </location>
</feature>
<comment type="caution">
    <text evidence="3">The sequence shown here is derived from an EMBL/GenBank/DDBJ whole genome shotgun (WGS) entry which is preliminary data.</text>
</comment>
<gene>
    <name evidence="3" type="ORF">CA85_26990</name>
</gene>
<protein>
    <submittedName>
        <fullName evidence="3">Uncharacterized protein</fullName>
    </submittedName>
</protein>
<evidence type="ECO:0000313" key="3">
    <source>
        <dbReference type="EMBL" id="TWT66602.1"/>
    </source>
</evidence>
<dbReference type="OrthoDB" id="248174at2"/>
<keyword evidence="4" id="KW-1185">Reference proteome</keyword>
<evidence type="ECO:0000256" key="1">
    <source>
        <dbReference type="SAM" id="MobiDB-lite"/>
    </source>
</evidence>
<reference evidence="3 4" key="1">
    <citation type="submission" date="2019-02" db="EMBL/GenBank/DDBJ databases">
        <title>Deep-cultivation of Planctomycetes and their phenomic and genomic characterization uncovers novel biology.</title>
        <authorList>
            <person name="Wiegand S."/>
            <person name="Jogler M."/>
            <person name="Boedeker C."/>
            <person name="Pinto D."/>
            <person name="Vollmers J."/>
            <person name="Rivas-Marin E."/>
            <person name="Kohn T."/>
            <person name="Peeters S.H."/>
            <person name="Heuer A."/>
            <person name="Rast P."/>
            <person name="Oberbeckmann S."/>
            <person name="Bunk B."/>
            <person name="Jeske O."/>
            <person name="Meyerdierks A."/>
            <person name="Storesund J.E."/>
            <person name="Kallscheuer N."/>
            <person name="Luecker S."/>
            <person name="Lage O.M."/>
            <person name="Pohl T."/>
            <person name="Merkel B.J."/>
            <person name="Hornburger P."/>
            <person name="Mueller R.-W."/>
            <person name="Bruemmer F."/>
            <person name="Labrenz M."/>
            <person name="Spormann A.M."/>
            <person name="Op Den Camp H."/>
            <person name="Overmann J."/>
            <person name="Amann R."/>
            <person name="Jetten M.S.M."/>
            <person name="Mascher T."/>
            <person name="Medema M.H."/>
            <person name="Devos D.P."/>
            <person name="Kaster A.-K."/>
            <person name="Ovreas L."/>
            <person name="Rohde M."/>
            <person name="Galperin M.Y."/>
            <person name="Jogler C."/>
        </authorList>
    </citation>
    <scope>NUCLEOTIDE SEQUENCE [LARGE SCALE GENOMIC DNA]</scope>
    <source>
        <strain evidence="3 4">CA85</strain>
    </source>
</reference>
<feature type="signal peptide" evidence="2">
    <location>
        <begin position="1"/>
        <end position="23"/>
    </location>
</feature>
<organism evidence="3 4">
    <name type="scientific">Allorhodopirellula solitaria</name>
    <dbReference type="NCBI Taxonomy" id="2527987"/>
    <lineage>
        <taxon>Bacteria</taxon>
        <taxon>Pseudomonadati</taxon>
        <taxon>Planctomycetota</taxon>
        <taxon>Planctomycetia</taxon>
        <taxon>Pirellulales</taxon>
        <taxon>Pirellulaceae</taxon>
        <taxon>Allorhodopirellula</taxon>
    </lineage>
</organism>
<dbReference type="Proteomes" id="UP000318053">
    <property type="component" value="Unassembled WGS sequence"/>
</dbReference>
<dbReference type="EMBL" id="SJPK01000005">
    <property type="protein sequence ID" value="TWT66602.1"/>
    <property type="molecule type" value="Genomic_DNA"/>
</dbReference>